<proteinExistence type="inferred from homology"/>
<comment type="cofactor">
    <cofactor evidence="7">
        <name>Zn(2+)</name>
        <dbReference type="ChEBI" id="CHEBI:29105"/>
    </cofactor>
    <text evidence="7">Binds 1 zinc ion per subunit.</text>
</comment>
<gene>
    <name evidence="8" type="ORF">SAMN05444320_1149</name>
</gene>
<name>A0A1M5MQQ5_STRHI</name>
<evidence type="ECO:0000313" key="9">
    <source>
        <dbReference type="Proteomes" id="UP000184501"/>
    </source>
</evidence>
<feature type="binding site" evidence="7">
    <location>
        <position position="87"/>
    </location>
    <ligand>
        <name>Zn(2+)</name>
        <dbReference type="ChEBI" id="CHEBI:29105"/>
    </ligand>
</feature>
<dbReference type="GO" id="GO:0004089">
    <property type="term" value="F:carbonate dehydratase activity"/>
    <property type="evidence" value="ECO:0007669"/>
    <property type="project" value="UniProtKB-EC"/>
</dbReference>
<accession>A0A1M5MQQ5</accession>
<dbReference type="STRING" id="2017.SAMN05444320_1149"/>
<dbReference type="InterPro" id="IPR001765">
    <property type="entry name" value="Carbonic_anhydrase"/>
</dbReference>
<evidence type="ECO:0000256" key="6">
    <source>
        <dbReference type="ARBA" id="ARBA00048348"/>
    </source>
</evidence>
<evidence type="ECO:0000256" key="1">
    <source>
        <dbReference type="ARBA" id="ARBA00006217"/>
    </source>
</evidence>
<dbReference type="InterPro" id="IPR036874">
    <property type="entry name" value="Carbonic_anhydrase_sf"/>
</dbReference>
<dbReference type="EMBL" id="FQVN01000014">
    <property type="protein sequence ID" value="SHG79556.1"/>
    <property type="molecule type" value="Genomic_DNA"/>
</dbReference>
<comment type="catalytic activity">
    <reaction evidence="6">
        <text>hydrogencarbonate + H(+) = CO2 + H2O</text>
        <dbReference type="Rhea" id="RHEA:10748"/>
        <dbReference type="ChEBI" id="CHEBI:15377"/>
        <dbReference type="ChEBI" id="CHEBI:15378"/>
        <dbReference type="ChEBI" id="CHEBI:16526"/>
        <dbReference type="ChEBI" id="CHEBI:17544"/>
        <dbReference type="EC" id="4.2.1.1"/>
    </reaction>
</comment>
<sequence>MPVLTRLAALGAPLAEESNGVPDLELSVVACMDARMDIYSILGIEVGDAHVIRNAGGVVTDDVIRSLAISQRELRTRVILLIHHTKCGMSALWEKEAEFLSEIEQDVGFRPEWALETFGDAETDVRQLVLRIRANPFVPHKTRVLGAIYDVDTKTLHWVR</sequence>
<dbReference type="OrthoDB" id="8968066at2"/>
<dbReference type="CDD" id="cd03379">
    <property type="entry name" value="beta_CA_cladeD"/>
    <property type="match status" value="1"/>
</dbReference>
<evidence type="ECO:0000256" key="7">
    <source>
        <dbReference type="PIRSR" id="PIRSR601765-1"/>
    </source>
</evidence>
<feature type="binding site" evidence="7">
    <location>
        <position position="33"/>
    </location>
    <ligand>
        <name>Zn(2+)</name>
        <dbReference type="ChEBI" id="CHEBI:29105"/>
    </ligand>
</feature>
<feature type="binding site" evidence="7">
    <location>
        <position position="84"/>
    </location>
    <ligand>
        <name>Zn(2+)</name>
        <dbReference type="ChEBI" id="CHEBI:29105"/>
    </ligand>
</feature>
<dbReference type="Gene3D" id="3.40.1050.10">
    <property type="entry name" value="Carbonic anhydrase"/>
    <property type="match status" value="1"/>
</dbReference>
<reference evidence="8 9" key="1">
    <citation type="submission" date="2016-11" db="EMBL/GenBank/DDBJ databases">
        <authorList>
            <person name="Jaros S."/>
            <person name="Januszkiewicz K."/>
            <person name="Wedrychowicz H."/>
        </authorList>
    </citation>
    <scope>NUCLEOTIDE SEQUENCE [LARGE SCALE GENOMIC DNA]</scope>
    <source>
        <strain evidence="8 9">DSM 44523</strain>
    </source>
</reference>
<feature type="binding site" evidence="7">
    <location>
        <position position="31"/>
    </location>
    <ligand>
        <name>Zn(2+)</name>
        <dbReference type="ChEBI" id="CHEBI:29105"/>
    </ligand>
</feature>
<organism evidence="8 9">
    <name type="scientific">Streptoalloteichus hindustanus</name>
    <dbReference type="NCBI Taxonomy" id="2017"/>
    <lineage>
        <taxon>Bacteria</taxon>
        <taxon>Bacillati</taxon>
        <taxon>Actinomycetota</taxon>
        <taxon>Actinomycetes</taxon>
        <taxon>Pseudonocardiales</taxon>
        <taxon>Pseudonocardiaceae</taxon>
        <taxon>Streptoalloteichus</taxon>
    </lineage>
</organism>
<keyword evidence="4 7" id="KW-0862">Zinc</keyword>
<dbReference type="Pfam" id="PF00484">
    <property type="entry name" value="Pro_CA"/>
    <property type="match status" value="1"/>
</dbReference>
<protein>
    <recommendedName>
        <fullName evidence="2">carbonic anhydrase</fullName>
        <ecNumber evidence="2">4.2.1.1</ecNumber>
    </recommendedName>
</protein>
<evidence type="ECO:0000256" key="5">
    <source>
        <dbReference type="ARBA" id="ARBA00024993"/>
    </source>
</evidence>
<dbReference type="EC" id="4.2.1.1" evidence="2"/>
<evidence type="ECO:0000256" key="2">
    <source>
        <dbReference type="ARBA" id="ARBA00012925"/>
    </source>
</evidence>
<comment type="function">
    <text evidence="5">Catalyzes the reversible hydration of carbon dioxide to form bicarbonate.</text>
</comment>
<evidence type="ECO:0000256" key="3">
    <source>
        <dbReference type="ARBA" id="ARBA00022723"/>
    </source>
</evidence>
<dbReference type="PANTHER" id="PTHR43175:SF3">
    <property type="entry name" value="CARBON DISULFIDE HYDROLASE"/>
    <property type="match status" value="1"/>
</dbReference>
<comment type="similarity">
    <text evidence="1">Belongs to the beta-class carbonic anhydrase family.</text>
</comment>
<evidence type="ECO:0000256" key="4">
    <source>
        <dbReference type="ARBA" id="ARBA00022833"/>
    </source>
</evidence>
<dbReference type="Proteomes" id="UP000184501">
    <property type="component" value="Unassembled WGS sequence"/>
</dbReference>
<dbReference type="SMART" id="SM00947">
    <property type="entry name" value="Pro_CA"/>
    <property type="match status" value="1"/>
</dbReference>
<dbReference type="RefSeq" id="WP_073489288.1">
    <property type="nucleotide sequence ID" value="NZ_FQVN01000014.1"/>
</dbReference>
<keyword evidence="9" id="KW-1185">Reference proteome</keyword>
<dbReference type="PANTHER" id="PTHR43175">
    <property type="entry name" value="CARBONIC ANHYDRASE"/>
    <property type="match status" value="1"/>
</dbReference>
<dbReference type="AlphaFoldDB" id="A0A1M5MQQ5"/>
<keyword evidence="3 7" id="KW-0479">Metal-binding</keyword>
<dbReference type="GO" id="GO:0008270">
    <property type="term" value="F:zinc ion binding"/>
    <property type="evidence" value="ECO:0007669"/>
    <property type="project" value="InterPro"/>
</dbReference>
<evidence type="ECO:0000313" key="8">
    <source>
        <dbReference type="EMBL" id="SHG79556.1"/>
    </source>
</evidence>
<dbReference type="SUPFAM" id="SSF53056">
    <property type="entry name" value="beta-carbonic anhydrase, cab"/>
    <property type="match status" value="1"/>
</dbReference>